<keyword evidence="5" id="KW-0449">Lipoprotein</keyword>
<dbReference type="Pfam" id="PF02608">
    <property type="entry name" value="Bmp"/>
    <property type="match status" value="1"/>
</dbReference>
<proteinExistence type="predicted"/>
<feature type="domain" description="ABC transporter substrate-binding protein PnrA-like" evidence="8">
    <location>
        <begin position="21"/>
        <end position="178"/>
    </location>
</feature>
<evidence type="ECO:0000259" key="9">
    <source>
        <dbReference type="Pfam" id="PF07699"/>
    </source>
</evidence>
<dbReference type="SUPFAM" id="SSF57184">
    <property type="entry name" value="Growth factor receptor domain"/>
    <property type="match status" value="1"/>
</dbReference>
<keyword evidence="7" id="KW-0812">Transmembrane</keyword>
<evidence type="ECO:0000313" key="10">
    <source>
        <dbReference type="EMBL" id="CAK0874425.1"/>
    </source>
</evidence>
<feature type="transmembrane region" description="Helical" evidence="7">
    <location>
        <begin position="856"/>
        <end position="877"/>
    </location>
</feature>
<keyword evidence="2" id="KW-1003">Cell membrane</keyword>
<dbReference type="EMBL" id="CAUYUJ010017393">
    <property type="protein sequence ID" value="CAK0874425.1"/>
    <property type="molecule type" value="Genomic_DNA"/>
</dbReference>
<protein>
    <submittedName>
        <fullName evidence="10">Uncharacterized protein</fullName>
    </submittedName>
</protein>
<dbReference type="Pfam" id="PF24681">
    <property type="entry name" value="Kelch_KLHDC2_KLHL20_DRC7"/>
    <property type="match status" value="1"/>
</dbReference>
<dbReference type="Gene3D" id="3.40.50.2300">
    <property type="match status" value="2"/>
</dbReference>
<dbReference type="Gene3D" id="2.10.50.10">
    <property type="entry name" value="Tumor Necrosis Factor Receptor, subunit A, domain 2"/>
    <property type="match status" value="2"/>
</dbReference>
<evidence type="ECO:0000256" key="2">
    <source>
        <dbReference type="ARBA" id="ARBA00022475"/>
    </source>
</evidence>
<feature type="transmembrane region" description="Helical" evidence="7">
    <location>
        <begin position="1093"/>
        <end position="1114"/>
    </location>
</feature>
<dbReference type="SMART" id="SM01411">
    <property type="entry name" value="Ephrin_rec_like"/>
    <property type="match status" value="4"/>
</dbReference>
<evidence type="ECO:0000256" key="4">
    <source>
        <dbReference type="ARBA" id="ARBA00023136"/>
    </source>
</evidence>
<keyword evidence="7" id="KW-1133">Transmembrane helix</keyword>
<feature type="transmembrane region" description="Helical" evidence="7">
    <location>
        <begin position="1039"/>
        <end position="1061"/>
    </location>
</feature>
<comment type="caution">
    <text evidence="10">The sequence shown here is derived from an EMBL/GenBank/DDBJ whole genome shotgun (WGS) entry which is preliminary data.</text>
</comment>
<dbReference type="InterPro" id="IPR015915">
    <property type="entry name" value="Kelch-typ_b-propeller"/>
</dbReference>
<accession>A0ABN9VND7</accession>
<evidence type="ECO:0000256" key="5">
    <source>
        <dbReference type="ARBA" id="ARBA00023288"/>
    </source>
</evidence>
<evidence type="ECO:0000256" key="7">
    <source>
        <dbReference type="SAM" id="Phobius"/>
    </source>
</evidence>
<dbReference type="Proteomes" id="UP001189429">
    <property type="component" value="Unassembled WGS sequence"/>
</dbReference>
<feature type="transmembrane region" description="Helical" evidence="7">
    <location>
        <begin position="1120"/>
        <end position="1142"/>
    </location>
</feature>
<evidence type="ECO:0000256" key="6">
    <source>
        <dbReference type="SAM" id="MobiDB-lite"/>
    </source>
</evidence>
<feature type="region of interest" description="Disordered" evidence="6">
    <location>
        <begin position="1306"/>
        <end position="1337"/>
    </location>
</feature>
<sequence>MTAAAGNADHSATWFASVDEDACAGSGNLVCVKFDEAALGFVAGALAGLVTTSQVTGAVGALPIGPIKRFLIGYRMGVHRTCPDCKVESGTVNHFGHVENGVGIADWLRSTGADVVFGAGGYTGSVAIMRSASLGSHVIGVDTDEFEGTFANENASVRSMVLSSAMKKLDVTVELVVSLFLGIPTSDTVPEVVDGTLTLDYANGGVGLADCHLACTTIGAQKWSTATRLERSIGAGNVLVPMSPDNSYIHDTPLQSNSFEVAANSASPPSARTQFAMTTWSTLWKNHFVVFGGLGDSGVLNDLWLYEIDFAKWLPADHGLTTGSPPPPLQKSCAVSLGAFLERKVVIFGGKDENDQQSDKSYMFAGQPPFPWVADYADIHYEWTHLSSGGTPPAVEGPGCAAFNETCALVFGGRAFGGLTSDLDLLCLNNGVADWTNVWEASGGGNGPAKRERAAVAVVSGSAVGLSAENVLVVAGGIDSIANLWLTDVWAFSLSDLEWTALPTLPFEVQSTPLLFTAVPDGAVADVLVLQFTSDTESYGPGAMTLDLGKAIWSVQPGYFMSPPADGLELGAAVWTGVSTWLFGGQSSDGSASLGELYKADFAFKKDCPPGQESDGADCVDCPTGFFSLGGSGESCNQCPPGRAAPNPGTASCGLCDAGRFSGAGSANCTSCPAGTSTNNGRGESECSNCASGQYAGVPGQAACTLCELGRYVSATGSSECNACEGDLTTAYPGTPSIDLCVCAEDSYRPVQAGSINRSDCEPCPSGMTCATGSDMIFMPGSSAEIAGGTIPLVDEGYYTTFHEPLSVYLCGQSSHCIGGLPETCAGSRSGLNCAICPEGTSPGNPGCDTCPASTFALFIVAVIVALVVVPVGLYYWGNSVVSTRTSTFLGASLAAGIIVTVAQVFGTFSRLTVPWPTSVGNTLSGFSILMFDPRSVGVECVLGSDGVNDYIFQAIAPFVMIVVFLALYFGSRLLPLIGQPAWESDKVLNSVGAFFQVVFIALVGVSMVPLQCYSHPNGEKSIVMYPEFLCGQDEHTTLVAFGIVVFLFVVLPALALHIWATIKATSSTLRIGANAALLVRFRFVFYRFRPDVWWWGNVYMIRQLLLAMGPIVQPDDPNFQVIFVVATLSFYVALLCAYWPWKTPELNLLDCISSLMLSLIVVSVSSFMPKSDWDGEHLGLMWTMLSFVFVLNVAMMLFVIFSMFSKGPTGLFGFRYPREKIMLEFAQEWAALCKLHTTFDVGATAEWLESMNDYDRQAIDRAISVSQAYGIAGTRTIISTKSIPRVVLDKAELKRLSQMPSALDAVPASNLKTEDPELEGPALAGSDGNDVPDEEA</sequence>
<feature type="transmembrane region" description="Helical" evidence="7">
    <location>
        <begin position="951"/>
        <end position="971"/>
    </location>
</feature>
<dbReference type="InterPro" id="IPR050957">
    <property type="entry name" value="BMP_lipoprotein"/>
</dbReference>
<dbReference type="SUPFAM" id="SSF117281">
    <property type="entry name" value="Kelch motif"/>
    <property type="match status" value="2"/>
</dbReference>
<keyword evidence="4 7" id="KW-0472">Membrane</keyword>
<comment type="subcellular location">
    <subcellularLocation>
        <location evidence="1">Cell membrane</location>
    </subcellularLocation>
</comment>
<dbReference type="PANTHER" id="PTHR34296">
    <property type="entry name" value="TRANSCRIPTIONAL ACTIVATOR PROTEIN MED"/>
    <property type="match status" value="1"/>
</dbReference>
<evidence type="ECO:0000313" key="11">
    <source>
        <dbReference type="Proteomes" id="UP001189429"/>
    </source>
</evidence>
<dbReference type="Pfam" id="PF07699">
    <property type="entry name" value="Ephrin_rec_like"/>
    <property type="match status" value="1"/>
</dbReference>
<reference evidence="10" key="1">
    <citation type="submission" date="2023-10" db="EMBL/GenBank/DDBJ databases">
        <authorList>
            <person name="Chen Y."/>
            <person name="Shah S."/>
            <person name="Dougan E. K."/>
            <person name="Thang M."/>
            <person name="Chan C."/>
        </authorList>
    </citation>
    <scope>NUCLEOTIDE SEQUENCE [LARGE SCALE GENOMIC DNA]</scope>
</reference>
<keyword evidence="11" id="KW-1185">Reference proteome</keyword>
<dbReference type="Gene3D" id="2.120.10.80">
    <property type="entry name" value="Kelch-type beta propeller"/>
    <property type="match status" value="2"/>
</dbReference>
<gene>
    <name evidence="10" type="ORF">PCOR1329_LOCUS59339</name>
</gene>
<feature type="transmembrane region" description="Helical" evidence="7">
    <location>
        <begin position="1149"/>
        <end position="1169"/>
    </location>
</feature>
<feature type="domain" description="Tyrosine-protein kinase ephrin type A/B receptor-like" evidence="9">
    <location>
        <begin position="693"/>
        <end position="741"/>
    </location>
</feature>
<evidence type="ECO:0000256" key="3">
    <source>
        <dbReference type="ARBA" id="ARBA00022729"/>
    </source>
</evidence>
<evidence type="ECO:0000256" key="1">
    <source>
        <dbReference type="ARBA" id="ARBA00004236"/>
    </source>
</evidence>
<organism evidence="10 11">
    <name type="scientific">Prorocentrum cordatum</name>
    <dbReference type="NCBI Taxonomy" id="2364126"/>
    <lineage>
        <taxon>Eukaryota</taxon>
        <taxon>Sar</taxon>
        <taxon>Alveolata</taxon>
        <taxon>Dinophyceae</taxon>
        <taxon>Prorocentrales</taxon>
        <taxon>Prorocentraceae</taxon>
        <taxon>Prorocentrum</taxon>
    </lineage>
</organism>
<dbReference type="PANTHER" id="PTHR34296:SF2">
    <property type="entry name" value="ABC TRANSPORTER GUANOSINE-BINDING PROTEIN NUPN"/>
    <property type="match status" value="1"/>
</dbReference>
<feature type="transmembrane region" description="Helical" evidence="7">
    <location>
        <begin position="889"/>
        <end position="909"/>
    </location>
</feature>
<feature type="transmembrane region" description="Helical" evidence="7">
    <location>
        <begin position="992"/>
        <end position="1011"/>
    </location>
</feature>
<dbReference type="InterPro" id="IPR003760">
    <property type="entry name" value="PnrA-like"/>
</dbReference>
<evidence type="ECO:0000259" key="8">
    <source>
        <dbReference type="Pfam" id="PF02608"/>
    </source>
</evidence>
<name>A0ABN9VND7_9DINO</name>
<dbReference type="InterPro" id="IPR009030">
    <property type="entry name" value="Growth_fac_rcpt_cys_sf"/>
</dbReference>
<dbReference type="InterPro" id="IPR011641">
    <property type="entry name" value="Tyr-kin_ephrin_A/B_rcpt-like"/>
</dbReference>
<feature type="transmembrane region" description="Helical" evidence="7">
    <location>
        <begin position="1181"/>
        <end position="1205"/>
    </location>
</feature>
<keyword evidence="3" id="KW-0732">Signal</keyword>